<keyword evidence="5" id="KW-0645">Protease</keyword>
<accession>A0AA90H4Z8</accession>
<dbReference type="Gene3D" id="3.40.710.10">
    <property type="entry name" value="DD-peptidase/beta-lactamase superfamily"/>
    <property type="match status" value="1"/>
</dbReference>
<evidence type="ECO:0000313" key="6">
    <source>
        <dbReference type="Proteomes" id="UP001156398"/>
    </source>
</evidence>
<evidence type="ECO:0000313" key="4">
    <source>
        <dbReference type="EMBL" id="MDI5965831.1"/>
    </source>
</evidence>
<feature type="region of interest" description="Disordered" evidence="1">
    <location>
        <begin position="1"/>
        <end position="22"/>
    </location>
</feature>
<dbReference type="PANTHER" id="PTHR21581">
    <property type="entry name" value="D-ALANYL-D-ALANINE CARBOXYPEPTIDASE"/>
    <property type="match status" value="1"/>
</dbReference>
<reference evidence="5 6" key="1">
    <citation type="submission" date="2023-05" db="EMBL/GenBank/DDBJ databases">
        <title>Streptantibioticus silvisoli sp. nov., acidotolerant actinomycetes 1 from pine litter.</title>
        <authorList>
            <person name="Swiecimska M."/>
            <person name="Golinska P."/>
            <person name="Sangal V."/>
            <person name="Wachnowicz B."/>
            <person name="Goodfellow M."/>
        </authorList>
    </citation>
    <scope>NUCLEOTIDE SEQUENCE</scope>
    <source>
        <strain evidence="5">SL13</strain>
        <strain evidence="4 6">SL54</strain>
    </source>
</reference>
<proteinExistence type="predicted"/>
<feature type="region of interest" description="Disordered" evidence="1">
    <location>
        <begin position="326"/>
        <end position="351"/>
    </location>
</feature>
<evidence type="ECO:0000256" key="1">
    <source>
        <dbReference type="SAM" id="MobiDB-lite"/>
    </source>
</evidence>
<keyword evidence="2" id="KW-0472">Membrane</keyword>
<keyword evidence="2" id="KW-0812">Transmembrane</keyword>
<dbReference type="AlphaFoldDB" id="A0AA90H4Z8"/>
<feature type="compositionally biased region" description="Low complexity" evidence="1">
    <location>
        <begin position="337"/>
        <end position="351"/>
    </location>
</feature>
<dbReference type="EMBL" id="JABXJJ020000022">
    <property type="protein sequence ID" value="MDI5971341.1"/>
    <property type="molecule type" value="Genomic_DNA"/>
</dbReference>
<dbReference type="InterPro" id="IPR012338">
    <property type="entry name" value="Beta-lactam/transpept-like"/>
</dbReference>
<dbReference type="GO" id="GO:0009002">
    <property type="term" value="F:serine-type D-Ala-D-Ala carboxypeptidase activity"/>
    <property type="evidence" value="ECO:0007669"/>
    <property type="project" value="InterPro"/>
</dbReference>
<dbReference type="Pfam" id="PF00768">
    <property type="entry name" value="Peptidase_S11"/>
    <property type="match status" value="1"/>
</dbReference>
<sequence>MLSASPLAYAKSGTPAPPEDMSQVGGVRLGDMGTQVSMAPGVPALPKTTARSWIISNAETGAVLASHDAHWKLPPASTLKMLFADTVISKFPKDETHVVKPQDLAGMGAGSSLVGIVEDMPYTVQDLWRGVFLRSGNDAVHVLSAMNGGVATTVTEMQAKADDLQADDTHVVTPDGYDMPGQVSSAYDLSLFARAGLQNPDFREYCSTVSAAFPGKYKKDSKDRDTFGIQNTDRLLAGDPAGGLKPYPGIAGVKNGYTTNAGNTYTGVADHNGVKLLVTVMHPQPGTDRVYKEAESLLNWGFAAEGKVTPVGTLVAPKSVQRARAAASAKAKDKPAAARSGKTSSASVASGSDSGMWTAAGITAGVLVLLAGVSLLVRRRWPSPASRRRRRQE</sequence>
<keyword evidence="5" id="KW-0121">Carboxypeptidase</keyword>
<dbReference type="PANTHER" id="PTHR21581:SF33">
    <property type="entry name" value="D-ALANYL-D-ALANINE CARBOXYPEPTIDASE DACB"/>
    <property type="match status" value="1"/>
</dbReference>
<dbReference type="Proteomes" id="UP001156398">
    <property type="component" value="Unassembled WGS sequence"/>
</dbReference>
<keyword evidence="2" id="KW-1133">Transmembrane helix</keyword>
<dbReference type="GO" id="GO:0006508">
    <property type="term" value="P:proteolysis"/>
    <property type="evidence" value="ECO:0007669"/>
    <property type="project" value="InterPro"/>
</dbReference>
<feature type="transmembrane region" description="Helical" evidence="2">
    <location>
        <begin position="355"/>
        <end position="377"/>
    </location>
</feature>
<organism evidence="5">
    <name type="scientific">Streptantibioticus silvisoli</name>
    <dbReference type="NCBI Taxonomy" id="2705255"/>
    <lineage>
        <taxon>Bacteria</taxon>
        <taxon>Bacillati</taxon>
        <taxon>Actinomycetota</taxon>
        <taxon>Actinomycetes</taxon>
        <taxon>Kitasatosporales</taxon>
        <taxon>Streptomycetaceae</taxon>
        <taxon>Streptantibioticus</taxon>
    </lineage>
</organism>
<dbReference type="InterPro" id="IPR001967">
    <property type="entry name" value="Peptidase_S11_N"/>
</dbReference>
<feature type="domain" description="Peptidase S11 D-alanyl-D-alanine carboxypeptidase A N-terminal" evidence="3">
    <location>
        <begin position="46"/>
        <end position="282"/>
    </location>
</feature>
<keyword evidence="5" id="KW-0378">Hydrolase</keyword>
<evidence type="ECO:0000313" key="5">
    <source>
        <dbReference type="EMBL" id="MDI5971341.1"/>
    </source>
</evidence>
<name>A0AA90H4Z8_9ACTN</name>
<keyword evidence="6" id="KW-1185">Reference proteome</keyword>
<comment type="caution">
    <text evidence="5">The sequence shown here is derived from an EMBL/GenBank/DDBJ whole genome shotgun (WGS) entry which is preliminary data.</text>
</comment>
<dbReference type="SUPFAM" id="SSF56601">
    <property type="entry name" value="beta-lactamase/transpeptidase-like"/>
    <property type="match status" value="1"/>
</dbReference>
<evidence type="ECO:0000256" key="2">
    <source>
        <dbReference type="SAM" id="Phobius"/>
    </source>
</evidence>
<evidence type="ECO:0000259" key="3">
    <source>
        <dbReference type="Pfam" id="PF00768"/>
    </source>
</evidence>
<protein>
    <submittedName>
        <fullName evidence="5">D-alanyl-D-alanine carboxypeptidase</fullName>
    </submittedName>
</protein>
<dbReference type="EMBL" id="JAAGKO020000041">
    <property type="protein sequence ID" value="MDI5965831.1"/>
    <property type="molecule type" value="Genomic_DNA"/>
</dbReference>
<gene>
    <name evidence="4" type="ORF">POF43_024395</name>
    <name evidence="5" type="ORF">POF50_018690</name>
</gene>